<evidence type="ECO:0000313" key="2">
    <source>
        <dbReference type="RefSeq" id="XP_010513199.1"/>
    </source>
</evidence>
<dbReference type="RefSeq" id="XP_010513199.1">
    <property type="nucleotide sequence ID" value="XM_010514897.1"/>
</dbReference>
<protein>
    <submittedName>
        <fullName evidence="2">Uncharacterized protein LOC104789160</fullName>
    </submittedName>
</protein>
<sequence length="280" mass="32214">MGINEILKGEEHSHYAINPVIPPGMQDFQDTVLVSDSWLIKYQQSFVAFEAGGCSDHLRGRIKLGADKLHIHKPFNFTNALTSDSGFIPMIKEFWDNTETLFHSMYAMFRFSKKLKALKPKIKMMSKDRLGNWTKKKKEAYAALCKCQLETMTNLTDLSMQAESAAYSRWLFVSGLEEKYLKQKSKLHWLKVGDGNNKVFHKAAKVRKVRNAIKEIHCPDDSVVTSPEGINQEAVRFFHDFLSHNPSHYHDITEEELKALLHYRCSEADGEQLEWEVSAE</sequence>
<accession>A0ABM0ZBD5</accession>
<evidence type="ECO:0000313" key="1">
    <source>
        <dbReference type="Proteomes" id="UP000694864"/>
    </source>
</evidence>
<dbReference type="Proteomes" id="UP000694864">
    <property type="component" value="Chromosome 5"/>
</dbReference>
<reference evidence="1" key="1">
    <citation type="journal article" date="2014" name="Nat. Commun.">
        <title>The emerging biofuel crop Camelina sativa retains a highly undifferentiated hexaploid genome structure.</title>
        <authorList>
            <person name="Kagale S."/>
            <person name="Koh C."/>
            <person name="Nixon J."/>
            <person name="Bollina V."/>
            <person name="Clarke W.E."/>
            <person name="Tuteja R."/>
            <person name="Spillane C."/>
            <person name="Robinson S.J."/>
            <person name="Links M.G."/>
            <person name="Clarke C."/>
            <person name="Higgins E.E."/>
            <person name="Huebert T."/>
            <person name="Sharpe A.G."/>
            <person name="Parkin I.A."/>
        </authorList>
    </citation>
    <scope>NUCLEOTIDE SEQUENCE [LARGE SCALE GENOMIC DNA]</scope>
    <source>
        <strain evidence="1">cv. DH55</strain>
    </source>
</reference>
<name>A0ABM0ZBD5_CAMSA</name>
<dbReference type="GeneID" id="104789160"/>
<reference evidence="2" key="2">
    <citation type="submission" date="2025-08" db="UniProtKB">
        <authorList>
            <consortium name="RefSeq"/>
        </authorList>
    </citation>
    <scope>IDENTIFICATION</scope>
    <source>
        <tissue evidence="2">Leaf</tissue>
    </source>
</reference>
<gene>
    <name evidence="2" type="primary">LOC104789160</name>
</gene>
<organism evidence="1 2">
    <name type="scientific">Camelina sativa</name>
    <name type="common">False flax</name>
    <name type="synonym">Myagrum sativum</name>
    <dbReference type="NCBI Taxonomy" id="90675"/>
    <lineage>
        <taxon>Eukaryota</taxon>
        <taxon>Viridiplantae</taxon>
        <taxon>Streptophyta</taxon>
        <taxon>Embryophyta</taxon>
        <taxon>Tracheophyta</taxon>
        <taxon>Spermatophyta</taxon>
        <taxon>Magnoliopsida</taxon>
        <taxon>eudicotyledons</taxon>
        <taxon>Gunneridae</taxon>
        <taxon>Pentapetalae</taxon>
        <taxon>rosids</taxon>
        <taxon>malvids</taxon>
        <taxon>Brassicales</taxon>
        <taxon>Brassicaceae</taxon>
        <taxon>Camelineae</taxon>
        <taxon>Camelina</taxon>
    </lineage>
</organism>
<proteinExistence type="predicted"/>
<keyword evidence="1" id="KW-1185">Reference proteome</keyword>